<gene>
    <name evidence="2" type="ORF">CPE01_15730</name>
</gene>
<dbReference type="EMBL" id="BJUA01000006">
    <property type="protein sequence ID" value="GEK17840.1"/>
    <property type="molecule type" value="Genomic_DNA"/>
</dbReference>
<protein>
    <recommendedName>
        <fullName evidence="1">EAL domain-containing protein</fullName>
    </recommendedName>
</protein>
<name>A0A510UXN7_9CELL</name>
<evidence type="ECO:0000313" key="3">
    <source>
        <dbReference type="Proteomes" id="UP000321386"/>
    </source>
</evidence>
<sequence length="244" mass="26685">MGNVTDDLDEAGLRRLAAAVDDAIPGPLRTQWEAHVSTSPVLVARQGIFTSSGQPVAYEFSYRSCHGESLGASEWNAHQHERATSHVLAATFGRADLERVANGRLLFVRCTRAYLVGELPVPRRPDRLVIVVPDTVPIDAEVLAGVRRLRTEGYRFALPSFVSSPAQRRLLPHADYVKVDVRDLDVEGHPVVTLARSYGASLIAEYVETPEAMAHARDLGLTLFQGNLLERAGVLDRASAQIVD</sequence>
<reference evidence="2 3" key="1">
    <citation type="submission" date="2019-07" db="EMBL/GenBank/DDBJ databases">
        <title>Whole genome shotgun sequence of Cellulomonas persica NBRC 101101.</title>
        <authorList>
            <person name="Hosoyama A."/>
            <person name="Uohara A."/>
            <person name="Ohji S."/>
            <person name="Ichikawa N."/>
        </authorList>
    </citation>
    <scope>NUCLEOTIDE SEQUENCE [LARGE SCALE GENOMIC DNA]</scope>
    <source>
        <strain evidence="2 3">NBRC 101101</strain>
    </source>
</reference>
<dbReference type="Pfam" id="PF00563">
    <property type="entry name" value="EAL"/>
    <property type="match status" value="1"/>
</dbReference>
<comment type="caution">
    <text evidence="2">The sequence shown here is derived from an EMBL/GenBank/DDBJ whole genome shotgun (WGS) entry which is preliminary data.</text>
</comment>
<dbReference type="Proteomes" id="UP000321386">
    <property type="component" value="Unassembled WGS sequence"/>
</dbReference>
<dbReference type="InterPro" id="IPR001633">
    <property type="entry name" value="EAL_dom"/>
</dbReference>
<proteinExistence type="predicted"/>
<accession>A0A510UXN7</accession>
<dbReference type="AlphaFoldDB" id="A0A510UXN7"/>
<evidence type="ECO:0000259" key="1">
    <source>
        <dbReference type="Pfam" id="PF00563"/>
    </source>
</evidence>
<keyword evidence="3" id="KW-1185">Reference proteome</keyword>
<dbReference type="InterPro" id="IPR035919">
    <property type="entry name" value="EAL_sf"/>
</dbReference>
<evidence type="ECO:0000313" key="2">
    <source>
        <dbReference type="EMBL" id="GEK17840.1"/>
    </source>
</evidence>
<organism evidence="2 3">
    <name type="scientific">Cellulomonas persica</name>
    <dbReference type="NCBI Taxonomy" id="76861"/>
    <lineage>
        <taxon>Bacteria</taxon>
        <taxon>Bacillati</taxon>
        <taxon>Actinomycetota</taxon>
        <taxon>Actinomycetes</taxon>
        <taxon>Micrococcales</taxon>
        <taxon>Cellulomonadaceae</taxon>
        <taxon>Cellulomonas</taxon>
    </lineage>
</organism>
<dbReference type="SUPFAM" id="SSF141868">
    <property type="entry name" value="EAL domain-like"/>
    <property type="match status" value="1"/>
</dbReference>
<feature type="domain" description="EAL" evidence="1">
    <location>
        <begin position="125"/>
        <end position="231"/>
    </location>
</feature>
<dbReference type="Gene3D" id="3.20.20.450">
    <property type="entry name" value="EAL domain"/>
    <property type="match status" value="1"/>
</dbReference>
<dbReference type="OrthoDB" id="9804751at2"/>